<comment type="caution">
    <text evidence="2">The sequence shown here is derived from an EMBL/GenBank/DDBJ whole genome shotgun (WGS) entry which is preliminary data.</text>
</comment>
<feature type="non-terminal residue" evidence="2">
    <location>
        <position position="56"/>
    </location>
</feature>
<dbReference type="InterPro" id="IPR045864">
    <property type="entry name" value="aa-tRNA-synth_II/BPL/LPL"/>
</dbReference>
<dbReference type="EMBL" id="BARV01045377">
    <property type="protein sequence ID" value="GAI68269.1"/>
    <property type="molecule type" value="Genomic_DNA"/>
</dbReference>
<protein>
    <recommendedName>
        <fullName evidence="1">Class II Histidinyl-tRNA synthetase (HisRS)-like catalytic core domain-containing protein</fullName>
    </recommendedName>
</protein>
<proteinExistence type="predicted"/>
<dbReference type="Gene3D" id="3.30.930.10">
    <property type="entry name" value="Bira Bifunctional Protein, Domain 2"/>
    <property type="match status" value="1"/>
</dbReference>
<name>X1SKF0_9ZZZZ</name>
<evidence type="ECO:0000259" key="1">
    <source>
        <dbReference type="Pfam" id="PF13393"/>
    </source>
</evidence>
<evidence type="ECO:0000313" key="2">
    <source>
        <dbReference type="EMBL" id="GAI68269.1"/>
    </source>
</evidence>
<dbReference type="Pfam" id="PF13393">
    <property type="entry name" value="tRNA-synt_His"/>
    <property type="match status" value="1"/>
</dbReference>
<accession>X1SKF0</accession>
<reference evidence="2" key="1">
    <citation type="journal article" date="2014" name="Front. Microbiol.">
        <title>High frequency of phylogenetically diverse reductive dehalogenase-homologous genes in deep subseafloor sedimentary metagenomes.</title>
        <authorList>
            <person name="Kawai M."/>
            <person name="Futagami T."/>
            <person name="Toyoda A."/>
            <person name="Takaki Y."/>
            <person name="Nishi S."/>
            <person name="Hori S."/>
            <person name="Arai W."/>
            <person name="Tsubouchi T."/>
            <person name="Morono Y."/>
            <person name="Uchiyama I."/>
            <person name="Ito T."/>
            <person name="Fujiyama A."/>
            <person name="Inagaki F."/>
            <person name="Takami H."/>
        </authorList>
    </citation>
    <scope>NUCLEOTIDE SEQUENCE</scope>
    <source>
        <strain evidence="2">Expedition CK06-06</strain>
    </source>
</reference>
<dbReference type="AlphaFoldDB" id="X1SKF0"/>
<dbReference type="SUPFAM" id="SSF55681">
    <property type="entry name" value="Class II aaRS and biotin synthetases"/>
    <property type="match status" value="1"/>
</dbReference>
<feature type="domain" description="Class II Histidinyl-tRNA synthetase (HisRS)-like catalytic core" evidence="1">
    <location>
        <begin position="2"/>
        <end position="55"/>
    </location>
</feature>
<sequence>MSSPTADVELITLALEVLQQLRLEGIQLRLSHIGLIRALLQELGLSGEQQTKVFDL</sequence>
<dbReference type="InterPro" id="IPR041715">
    <property type="entry name" value="HisRS-like_core"/>
</dbReference>
<gene>
    <name evidence="2" type="ORF">S06H3_66513</name>
</gene>
<organism evidence="2">
    <name type="scientific">marine sediment metagenome</name>
    <dbReference type="NCBI Taxonomy" id="412755"/>
    <lineage>
        <taxon>unclassified sequences</taxon>
        <taxon>metagenomes</taxon>
        <taxon>ecological metagenomes</taxon>
    </lineage>
</organism>